<dbReference type="InterPro" id="IPR025979">
    <property type="entry name" value="ChrR-like_cupin_dom"/>
</dbReference>
<evidence type="ECO:0000313" key="2">
    <source>
        <dbReference type="EMBL" id="SVA29367.1"/>
    </source>
</evidence>
<dbReference type="Pfam" id="PF12973">
    <property type="entry name" value="Cupin_7"/>
    <property type="match status" value="1"/>
</dbReference>
<dbReference type="AlphaFoldDB" id="A0A381UPX4"/>
<proteinExistence type="predicted"/>
<evidence type="ECO:0000259" key="1">
    <source>
        <dbReference type="Pfam" id="PF12973"/>
    </source>
</evidence>
<feature type="domain" description="ChrR-like cupin" evidence="1">
    <location>
        <begin position="25"/>
        <end position="104"/>
    </location>
</feature>
<accession>A0A381UPX4</accession>
<name>A0A381UPX4_9ZZZZ</name>
<dbReference type="EMBL" id="UINC01006743">
    <property type="protein sequence ID" value="SVA29367.1"/>
    <property type="molecule type" value="Genomic_DNA"/>
</dbReference>
<gene>
    <name evidence="2" type="ORF">METZ01_LOCUS82221</name>
</gene>
<dbReference type="SUPFAM" id="SSF51182">
    <property type="entry name" value="RmlC-like cupins"/>
    <property type="match status" value="1"/>
</dbReference>
<dbReference type="Gene3D" id="2.60.120.10">
    <property type="entry name" value="Jelly Rolls"/>
    <property type="match status" value="1"/>
</dbReference>
<dbReference type="InterPro" id="IPR014710">
    <property type="entry name" value="RmlC-like_jellyroll"/>
</dbReference>
<organism evidence="2">
    <name type="scientific">marine metagenome</name>
    <dbReference type="NCBI Taxonomy" id="408172"/>
    <lineage>
        <taxon>unclassified sequences</taxon>
        <taxon>metagenomes</taxon>
        <taxon>ecological metagenomes</taxon>
    </lineage>
</organism>
<sequence length="112" mass="12630">MSTSRKITNIYQADFGVYDLEGPIQEDIRLLNLGYDRETEKGWYAMRMAPGAQTIPHKHRFVEEFLILEGELIESDGTILKSGDFVTYPPGTQHNSRTETGCLLIGIDHDGV</sequence>
<reference evidence="2" key="1">
    <citation type="submission" date="2018-05" db="EMBL/GenBank/DDBJ databases">
        <authorList>
            <person name="Lanie J.A."/>
            <person name="Ng W.-L."/>
            <person name="Kazmierczak K.M."/>
            <person name="Andrzejewski T.M."/>
            <person name="Davidsen T.M."/>
            <person name="Wayne K.J."/>
            <person name="Tettelin H."/>
            <person name="Glass J.I."/>
            <person name="Rusch D."/>
            <person name="Podicherti R."/>
            <person name="Tsui H.-C.T."/>
            <person name="Winkler M.E."/>
        </authorList>
    </citation>
    <scope>NUCLEOTIDE SEQUENCE</scope>
</reference>
<dbReference type="InterPro" id="IPR011051">
    <property type="entry name" value="RmlC_Cupin_sf"/>
</dbReference>
<protein>
    <recommendedName>
        <fullName evidence="1">ChrR-like cupin domain-containing protein</fullName>
    </recommendedName>
</protein>